<dbReference type="Proteomes" id="UP001596099">
    <property type="component" value="Unassembled WGS sequence"/>
</dbReference>
<gene>
    <name evidence="2" type="ORF">ACFPYI_04340</name>
</gene>
<reference evidence="2 3" key="1">
    <citation type="journal article" date="2019" name="Int. J. Syst. Evol. Microbiol.">
        <title>The Global Catalogue of Microorganisms (GCM) 10K type strain sequencing project: providing services to taxonomists for standard genome sequencing and annotation.</title>
        <authorList>
            <consortium name="The Broad Institute Genomics Platform"/>
            <consortium name="The Broad Institute Genome Sequencing Center for Infectious Disease"/>
            <person name="Wu L."/>
            <person name="Ma J."/>
        </authorList>
    </citation>
    <scope>NUCLEOTIDE SEQUENCE [LARGE SCALE GENOMIC DNA]</scope>
    <source>
        <strain evidence="2 3">CGMCC 1.12543</strain>
    </source>
</reference>
<proteinExistence type="predicted"/>
<sequence length="141" mass="15458">MNRRRLLQLLGGAGIVGLAGCSASSEAEFRERYAQELKDDDVDIASLGVDEGIVTLEYYSTARTSAEIPHIGSVVGIYAAYVDQGWHVERLNVSVLTESDTLTATYYVTEKMVEKMVSGDLTDREVGQMVTSTIEMKRTGE</sequence>
<evidence type="ECO:0000313" key="2">
    <source>
        <dbReference type="EMBL" id="MFC5970553.1"/>
    </source>
</evidence>
<comment type="caution">
    <text evidence="2">The sequence shown here is derived from an EMBL/GenBank/DDBJ whole genome shotgun (WGS) entry which is preliminary data.</text>
</comment>
<dbReference type="EMBL" id="JBHSQH010000001">
    <property type="protein sequence ID" value="MFC5970553.1"/>
    <property type="molecule type" value="Genomic_DNA"/>
</dbReference>
<keyword evidence="3" id="KW-1185">Reference proteome</keyword>
<evidence type="ECO:0000259" key="1">
    <source>
        <dbReference type="Pfam" id="PF26490"/>
    </source>
</evidence>
<evidence type="ECO:0000313" key="3">
    <source>
        <dbReference type="Proteomes" id="UP001596099"/>
    </source>
</evidence>
<accession>A0ABD5RJL7</accession>
<protein>
    <recommendedName>
        <fullName evidence="1">DUF8159 domain-containing protein</fullName>
    </recommendedName>
</protein>
<feature type="domain" description="DUF8159" evidence="1">
    <location>
        <begin position="25"/>
        <end position="138"/>
    </location>
</feature>
<organism evidence="2 3">
    <name type="scientific">Halomarina salina</name>
    <dbReference type="NCBI Taxonomy" id="1872699"/>
    <lineage>
        <taxon>Archaea</taxon>
        <taxon>Methanobacteriati</taxon>
        <taxon>Methanobacteriota</taxon>
        <taxon>Stenosarchaea group</taxon>
        <taxon>Halobacteria</taxon>
        <taxon>Halobacteriales</taxon>
        <taxon>Natronomonadaceae</taxon>
        <taxon>Halomarina</taxon>
    </lineage>
</organism>
<dbReference type="InterPro" id="IPR058473">
    <property type="entry name" value="DUF8159"/>
</dbReference>
<dbReference type="PROSITE" id="PS51257">
    <property type="entry name" value="PROKAR_LIPOPROTEIN"/>
    <property type="match status" value="1"/>
</dbReference>
<dbReference type="AlphaFoldDB" id="A0ABD5RJL7"/>
<dbReference type="Pfam" id="PF26490">
    <property type="entry name" value="DUF8159"/>
    <property type="match status" value="1"/>
</dbReference>
<name>A0ABD5RJL7_9EURY</name>
<dbReference type="RefSeq" id="WP_247419968.1">
    <property type="nucleotide sequence ID" value="NZ_JALLGW010000002.1"/>
</dbReference>